<keyword evidence="2" id="KW-0812">Transmembrane</keyword>
<dbReference type="Proteomes" id="UP000436088">
    <property type="component" value="Unassembled WGS sequence"/>
</dbReference>
<dbReference type="PANTHER" id="PTHR11247">
    <property type="entry name" value="PALMITOYL-PROTEIN THIOESTERASE/DOLICHYLDIPHOSPHATASE 1"/>
    <property type="match status" value="1"/>
</dbReference>
<dbReference type="GO" id="GO:0006487">
    <property type="term" value="P:protein N-linked glycosylation"/>
    <property type="evidence" value="ECO:0007669"/>
    <property type="project" value="TreeGrafter"/>
</dbReference>
<comment type="caution">
    <text evidence="3">The sequence shown here is derived from an EMBL/GenBank/DDBJ whole genome shotgun (WGS) entry which is preliminary data.</text>
</comment>
<keyword evidence="4" id="KW-1185">Reference proteome</keyword>
<sequence length="120" mass="13360">MDGDGFDCECVALVVLKRVLNQVRLVAGLMSDPGMPYSHTQSIFFTVVFTIASILEWQGINEFSVSISVLALAFRSYFSWFRVSQQLHTINQIIVGAVVGSIFSILWYISCDAVVLEAFN</sequence>
<organism evidence="3 4">
    <name type="scientific">Hibiscus syriacus</name>
    <name type="common">Rose of Sharon</name>
    <dbReference type="NCBI Taxonomy" id="106335"/>
    <lineage>
        <taxon>Eukaryota</taxon>
        <taxon>Viridiplantae</taxon>
        <taxon>Streptophyta</taxon>
        <taxon>Embryophyta</taxon>
        <taxon>Tracheophyta</taxon>
        <taxon>Spermatophyta</taxon>
        <taxon>Magnoliopsida</taxon>
        <taxon>eudicotyledons</taxon>
        <taxon>Gunneridae</taxon>
        <taxon>Pentapetalae</taxon>
        <taxon>rosids</taxon>
        <taxon>malvids</taxon>
        <taxon>Malvales</taxon>
        <taxon>Malvaceae</taxon>
        <taxon>Malvoideae</taxon>
        <taxon>Hibiscus</taxon>
    </lineage>
</organism>
<name>A0A6A2Y007_HIBSY</name>
<dbReference type="PANTHER" id="PTHR11247:SF40">
    <property type="entry name" value="LIPID PHOSPHATE PHOSPHATASE EPSILON 1, CHLOROPLASTIC"/>
    <property type="match status" value="1"/>
</dbReference>
<evidence type="ECO:0000256" key="1">
    <source>
        <dbReference type="ARBA" id="ARBA00022801"/>
    </source>
</evidence>
<reference evidence="3" key="1">
    <citation type="submission" date="2019-09" db="EMBL/GenBank/DDBJ databases">
        <title>Draft genome information of white flower Hibiscus syriacus.</title>
        <authorList>
            <person name="Kim Y.-M."/>
        </authorList>
    </citation>
    <scope>NUCLEOTIDE SEQUENCE [LARGE SCALE GENOMIC DNA]</scope>
    <source>
        <strain evidence="3">YM2019G1</strain>
    </source>
</reference>
<keyword evidence="1" id="KW-0378">Hydrolase</keyword>
<protein>
    <submittedName>
        <fullName evidence="3">Lipid phosphate phosphatase epsilon 2</fullName>
    </submittedName>
</protein>
<dbReference type="GO" id="GO:0008610">
    <property type="term" value="P:lipid biosynthetic process"/>
    <property type="evidence" value="ECO:0007669"/>
    <property type="project" value="TreeGrafter"/>
</dbReference>
<gene>
    <name evidence="3" type="ORF">F3Y22_tig00111810pilonHSYRG00317</name>
</gene>
<dbReference type="AlphaFoldDB" id="A0A6A2Y007"/>
<proteinExistence type="predicted"/>
<evidence type="ECO:0000313" key="3">
    <source>
        <dbReference type="EMBL" id="KAE8673185.1"/>
    </source>
</evidence>
<dbReference type="EMBL" id="VEPZ02001435">
    <property type="protein sequence ID" value="KAE8673185.1"/>
    <property type="molecule type" value="Genomic_DNA"/>
</dbReference>
<accession>A0A6A2Y007</accession>
<keyword evidence="2" id="KW-1133">Transmembrane helix</keyword>
<keyword evidence="2" id="KW-0472">Membrane</keyword>
<evidence type="ECO:0000256" key="2">
    <source>
        <dbReference type="SAM" id="Phobius"/>
    </source>
</evidence>
<dbReference type="GO" id="GO:0047874">
    <property type="term" value="F:dolichyldiphosphatase activity"/>
    <property type="evidence" value="ECO:0007669"/>
    <property type="project" value="TreeGrafter"/>
</dbReference>
<feature type="transmembrane region" description="Helical" evidence="2">
    <location>
        <begin position="40"/>
        <end position="57"/>
    </location>
</feature>
<dbReference type="GO" id="GO:0005789">
    <property type="term" value="C:endoplasmic reticulum membrane"/>
    <property type="evidence" value="ECO:0007669"/>
    <property type="project" value="TreeGrafter"/>
</dbReference>
<feature type="transmembrane region" description="Helical" evidence="2">
    <location>
        <begin position="93"/>
        <end position="110"/>
    </location>
</feature>
<evidence type="ECO:0000313" key="4">
    <source>
        <dbReference type="Proteomes" id="UP000436088"/>
    </source>
</evidence>